<gene>
    <name evidence="1" type="ORF">B0O95_10169</name>
</gene>
<comment type="caution">
    <text evidence="1">The sequence shown here is derived from an EMBL/GenBank/DDBJ whole genome shotgun (WGS) entry which is preliminary data.</text>
</comment>
<reference evidence="1 2" key="1">
    <citation type="submission" date="2018-01" db="EMBL/GenBank/DDBJ databases">
        <title>Genomic Encyclopedia of Type Strains, Phase III (KMG-III): the genomes of soil and plant-associated and newly described type strains.</title>
        <authorList>
            <person name="Whitman W."/>
        </authorList>
    </citation>
    <scope>NUCLEOTIDE SEQUENCE [LARGE SCALE GENOMIC DNA]</scope>
    <source>
        <strain evidence="1 2">HKI456</strain>
    </source>
</reference>
<evidence type="ECO:0000313" key="1">
    <source>
        <dbReference type="EMBL" id="PPB84988.1"/>
    </source>
</evidence>
<evidence type="ECO:0000313" key="2">
    <source>
        <dbReference type="Proteomes" id="UP000243096"/>
    </source>
</evidence>
<dbReference type="Pfam" id="PF10667">
    <property type="entry name" value="DUF2486"/>
    <property type="match status" value="1"/>
</dbReference>
<dbReference type="AlphaFoldDB" id="A0A2P5KE72"/>
<name>A0A2P5KE72_9BURK</name>
<dbReference type="InterPro" id="IPR018924">
    <property type="entry name" value="DUF2486"/>
</dbReference>
<sequence>MADPIDESIPVLTDVLVSGAPEMARSRAQWLVERCTTEPACTHASRIDADFVPVPPDGGWAAPDVDRIVERLRARLGVYLTGEGRDAIEARCREAFAEHAGWLVSQVTREVVLTLETELEQWVHDALDAEIEQRADQH</sequence>
<keyword evidence="2" id="KW-1185">Reference proteome</keyword>
<dbReference type="Proteomes" id="UP000243096">
    <property type="component" value="Unassembled WGS sequence"/>
</dbReference>
<dbReference type="OrthoDB" id="9035715at2"/>
<dbReference type="RefSeq" id="WP_104076106.1">
    <property type="nucleotide sequence ID" value="NZ_CP062178.1"/>
</dbReference>
<protein>
    <submittedName>
        <fullName evidence="1">Uncharacterized protein DUF2486</fullName>
    </submittedName>
</protein>
<proteinExistence type="predicted"/>
<dbReference type="EMBL" id="PRDW01000001">
    <property type="protein sequence ID" value="PPB84988.1"/>
    <property type="molecule type" value="Genomic_DNA"/>
</dbReference>
<organism evidence="1 2">
    <name type="scientific">Mycetohabitans endofungorum</name>
    <dbReference type="NCBI Taxonomy" id="417203"/>
    <lineage>
        <taxon>Bacteria</taxon>
        <taxon>Pseudomonadati</taxon>
        <taxon>Pseudomonadota</taxon>
        <taxon>Betaproteobacteria</taxon>
        <taxon>Burkholderiales</taxon>
        <taxon>Burkholderiaceae</taxon>
        <taxon>Mycetohabitans</taxon>
    </lineage>
</organism>
<accession>A0A2P5KE72</accession>